<comment type="caution">
    <text evidence="1">The sequence shown here is derived from an EMBL/GenBank/DDBJ whole genome shotgun (WGS) entry which is preliminary data.</text>
</comment>
<reference evidence="1 2" key="1">
    <citation type="submission" date="2019-03" db="EMBL/GenBank/DDBJ databases">
        <title>Genomic Encyclopedia of Type Strains, Phase IV (KMG-IV): sequencing the most valuable type-strain genomes for metagenomic binning, comparative biology and taxonomic classification.</title>
        <authorList>
            <person name="Goeker M."/>
        </authorList>
    </citation>
    <scope>NUCLEOTIDE SEQUENCE [LARGE SCALE GENOMIC DNA]</scope>
    <source>
        <strain evidence="1 2">DSM 14836</strain>
    </source>
</reference>
<keyword evidence="2" id="KW-1185">Reference proteome</keyword>
<name>A0A4R2NT19_9FLAO</name>
<protein>
    <submittedName>
        <fullName evidence="1">YD repeat-containing protein</fullName>
    </submittedName>
</protein>
<dbReference type="OrthoDB" id="1191296at2"/>
<sequence length="1285" mass="147461">MKKIIINILMLCTYIPFFGQTEAIAPVLPENSPFHLGKDIEGSIQNSINKATGKVVFSIPISSVTANTVGTNVSLTYNGGSALEEAKNTNEFNPTGILGVGFTFSVPKIVADHKNTATREDDTFYLIEGNSTKLICTAKTEEYLEFKPEKYAPWKIKYIIKKSTGFTQLPSGQWVETFAYPDNWEVTKEDGTIYQYGEEGTSKGHNSKVYLSTWGNWIGDSNQSPTGVITTQWNLTEIRDQWSNQITFSYEKVNGKQNNNQFQDYHTEAIYLKEISSSDNSKVTFTYGNKIPQEYFEPHTEQSEPDAYQERYEKKYLQNIQTFNSYDELIFKYKLEYDLVDISDPTKPYIGKRYLTKIIQENKNGASMPPQEFEYNLTGDFKGSLSKIIYPTGGSVTYNYKKKTLFTNTANRFTGNQPNVSGYQLKGSLNVGDYVLDLYRTDNPVSGGLYRYKIVRYHWTGSNWAMNEYTFPHLLTWGYGDLTWRFDGFKMVVGSDYYGFMYHNRSTKTANLYLFHLKNDGKTWAYSSLYNSSIESKNESPYTEDPSFLSGNNFVALGTKKSGELRIYTWNGATWNYKYIEQNPGEYYYAARNNFILSLNEDGGRDLSNNLTYSDNYYIHYLDNEKNWHNKSWTQNALQNINTIEKASYFYPSNAFTAFVADDNPEYFFRWDKDYNLVNIDNVLGAYDDQFPIYNVNGQMFAIDNTYKQGFRSPSSYLHKLARFNGVNWSVLSLDKDTRTRGYAKDLMFQQRYQTTSYSLYNPNNNNWYTGDLPYATSTSITDYNPRTSIFGDYIFIDKYLYKLNENPYSPINLSPFTYLETTPFDVRLAVSNKLNKAYVSSAELYLAPGFTETIRTRLYYINKGNGNTSHINLDGKFGMSGLTDFGGYLQFLNGNSIYLRNKGTFNPSGPNSDVSTYLYHFIDNRLDQNVNDIVIDYIQIDNKLDSLRKIQYSFDEYSYLPNESTFYGKSVVEHKGYGNSNNGKVITYFNTGITDMRLLGSPTKTEVRDSNNSLQSEIIYDSNIFLKNYTNSSNISVGQGYFVRTTKKTENIVQENGTLSSIEEYQYNSIGLLDKKTVKYSNTENSVVTTTEYANELFPFLNEKNIVNQPARLAQKRGNNTIGISETKWKEENNRAFPYQTLAGVSSTKILTEITKVSNFGLAQEESNGKGIFNVNLLGYNNKYQVAKINNATYNQVISNLDVSYTVLQTLNSNSLKTELLKLYSRLPNASITLSLYDNNGNLTSNIDARKEEVHYFYDDYNRLIYTTDSDGNKLTLREYNFKQ</sequence>
<dbReference type="Proteomes" id="UP000294564">
    <property type="component" value="Unassembled WGS sequence"/>
</dbReference>
<evidence type="ECO:0000313" key="1">
    <source>
        <dbReference type="EMBL" id="TCP25149.1"/>
    </source>
</evidence>
<dbReference type="InterPro" id="IPR006530">
    <property type="entry name" value="YD"/>
</dbReference>
<dbReference type="NCBIfam" id="TIGR01643">
    <property type="entry name" value="YD_repeat_2x"/>
    <property type="match status" value="1"/>
</dbReference>
<organism evidence="1 2">
    <name type="scientific">Tenacibaculum skagerrakense</name>
    <dbReference type="NCBI Taxonomy" id="186571"/>
    <lineage>
        <taxon>Bacteria</taxon>
        <taxon>Pseudomonadati</taxon>
        <taxon>Bacteroidota</taxon>
        <taxon>Flavobacteriia</taxon>
        <taxon>Flavobacteriales</taxon>
        <taxon>Flavobacteriaceae</taxon>
        <taxon>Tenacibaculum</taxon>
    </lineage>
</organism>
<gene>
    <name evidence="1" type="ORF">EV195_104182</name>
</gene>
<evidence type="ECO:0000313" key="2">
    <source>
        <dbReference type="Proteomes" id="UP000294564"/>
    </source>
</evidence>
<accession>A0A4R2NT19</accession>
<dbReference type="RefSeq" id="WP_132794533.1">
    <property type="nucleotide sequence ID" value="NZ_SLXM01000004.1"/>
</dbReference>
<proteinExistence type="predicted"/>
<dbReference type="EMBL" id="SLXM01000004">
    <property type="protein sequence ID" value="TCP25149.1"/>
    <property type="molecule type" value="Genomic_DNA"/>
</dbReference>